<protein>
    <submittedName>
        <fullName evidence="1">Uncharacterized protein</fullName>
    </submittedName>
</protein>
<evidence type="ECO:0000313" key="2">
    <source>
        <dbReference type="Proteomes" id="UP001056120"/>
    </source>
</evidence>
<dbReference type="Proteomes" id="UP001056120">
    <property type="component" value="Linkage Group LG24"/>
</dbReference>
<organism evidence="1 2">
    <name type="scientific">Smallanthus sonchifolius</name>
    <dbReference type="NCBI Taxonomy" id="185202"/>
    <lineage>
        <taxon>Eukaryota</taxon>
        <taxon>Viridiplantae</taxon>
        <taxon>Streptophyta</taxon>
        <taxon>Embryophyta</taxon>
        <taxon>Tracheophyta</taxon>
        <taxon>Spermatophyta</taxon>
        <taxon>Magnoliopsida</taxon>
        <taxon>eudicotyledons</taxon>
        <taxon>Gunneridae</taxon>
        <taxon>Pentapetalae</taxon>
        <taxon>asterids</taxon>
        <taxon>campanulids</taxon>
        <taxon>Asterales</taxon>
        <taxon>Asteraceae</taxon>
        <taxon>Asteroideae</taxon>
        <taxon>Heliantheae alliance</taxon>
        <taxon>Millerieae</taxon>
        <taxon>Smallanthus</taxon>
    </lineage>
</organism>
<keyword evidence="2" id="KW-1185">Reference proteome</keyword>
<reference evidence="2" key="1">
    <citation type="journal article" date="2022" name="Mol. Ecol. Resour.">
        <title>The genomes of chicory, endive, great burdock and yacon provide insights into Asteraceae palaeo-polyploidization history and plant inulin production.</title>
        <authorList>
            <person name="Fan W."/>
            <person name="Wang S."/>
            <person name="Wang H."/>
            <person name="Wang A."/>
            <person name="Jiang F."/>
            <person name="Liu H."/>
            <person name="Zhao H."/>
            <person name="Xu D."/>
            <person name="Zhang Y."/>
        </authorList>
    </citation>
    <scope>NUCLEOTIDE SEQUENCE [LARGE SCALE GENOMIC DNA]</scope>
    <source>
        <strain evidence="2">cv. Yunnan</strain>
    </source>
</reference>
<gene>
    <name evidence="1" type="ORF">L1987_71374</name>
</gene>
<proteinExistence type="predicted"/>
<accession>A0ACB9ASV8</accession>
<sequence length="1036" mass="117398">MHRRSQTPLTNLFLKSFPKSLQYYKKKSLLSSYFTSVQLNPPAAESNAPIRKKHVSRNWDKDKLRWFSGKLRDCAENRSIDEGKTIHKQIMESGIELDSHLWVSLINFYAKCGCLSVARQVFDEMPQRDVVSWTALISGFVGEGCGTEGLRLFREMYEEGVSPNEFTLATVLKACCLCLDLEFGKQLHGEVVKAGFFSDGHVGSALVDLYAKCGELEYAEKVCVFLPKENAVSWNSLLNGFALAGDDQRVLRLFCRMKESEMKFNKYTLCTVLKGCASSGNLKAGQIVHGMIIISGCEDEEFISCSLVDMYSKCGMVDDALKVFWKLKSPDVVTWSAMICCLEQQGREEKAAELFSMMISLGLKPNQFTFTSIVSAAKELDDLRYSQCLHACVHKYGFANETLVNNALITMYIKNGSFDDGYKIFNTMGHRDLVSWNALLAGYHDNKSCDGLRIFHKILENGFKPNMFTYISTLRLCTSSLNSEVGKQVHGLVIKENLDIDCYVGTALIDMYVKSKCINDAEKIMNRLNEIDLFTWTTMISGCAQTDQGEKSIFYFKQMQKDGVKPNEFTLAGCLRGCSGITSLINGRQLHSFVIKYGYLDDPFIASALVDMYGKCGCIKDAEMIFEAIELHDTVLWNTIINQYSQHDQGEKAIKYFENMLSKSVSPDGVTFIGVLSACSHLGLTELGKKYFHSMTDVYNIPPTMEHYACMVDILGREGKFDEVESFINEMKLPPNNLIWETLLGACKVHGNVELGQRVAEKLFQIEPEVDSNYIMLSNIFAANGMWDDVAQVRALMSSQGIKKEPGCSWVEVDGQTHVFLSQDTSHLRTLEVHQKLKELEQELFSVGYIPNTDYVLHNVSDMEKREILSHHSERLALSFSLINSNLNKTVTIFKNLRICGDCHKYMKLVSSIIHRDIIIRDAKRFHHFKEGSCSCQDYWIETEIHVDDRCDDILQHGILLLMWQFMSLELDTQMMQLRKLRTVSSPVQPTLDFIRRLAFGTYKQCAACCLLQLADNQLSFLTKLVVVEDLKSNDN</sequence>
<dbReference type="EMBL" id="CM042041">
    <property type="protein sequence ID" value="KAI3712808.1"/>
    <property type="molecule type" value="Genomic_DNA"/>
</dbReference>
<name>A0ACB9ASV8_9ASTR</name>
<reference evidence="1 2" key="2">
    <citation type="journal article" date="2022" name="Mol. Ecol. Resour.">
        <title>The genomes of chicory, endive, great burdock and yacon provide insights into Asteraceae paleo-polyploidization history and plant inulin production.</title>
        <authorList>
            <person name="Fan W."/>
            <person name="Wang S."/>
            <person name="Wang H."/>
            <person name="Wang A."/>
            <person name="Jiang F."/>
            <person name="Liu H."/>
            <person name="Zhao H."/>
            <person name="Xu D."/>
            <person name="Zhang Y."/>
        </authorList>
    </citation>
    <scope>NUCLEOTIDE SEQUENCE [LARGE SCALE GENOMIC DNA]</scope>
    <source>
        <strain evidence="2">cv. Yunnan</strain>
        <tissue evidence="1">Leaves</tissue>
    </source>
</reference>
<evidence type="ECO:0000313" key="1">
    <source>
        <dbReference type="EMBL" id="KAI3712808.1"/>
    </source>
</evidence>
<comment type="caution">
    <text evidence="1">The sequence shown here is derived from an EMBL/GenBank/DDBJ whole genome shotgun (WGS) entry which is preliminary data.</text>
</comment>